<dbReference type="OrthoDB" id="8445115at2"/>
<keyword evidence="5" id="KW-1185">Reference proteome</keyword>
<dbReference type="CDD" id="cd19607">
    <property type="entry name" value="GTA_TIM-barrel-like"/>
    <property type="match status" value="1"/>
</dbReference>
<evidence type="ECO:0000259" key="2">
    <source>
        <dbReference type="Pfam" id="PF13550"/>
    </source>
</evidence>
<dbReference type="Pfam" id="PF23666">
    <property type="entry name" value="Rcc01698_C"/>
    <property type="match status" value="1"/>
</dbReference>
<protein>
    <submittedName>
        <fullName evidence="4">Host specificity protein</fullName>
    </submittedName>
</protein>
<name>A0A2P7ATK0_9HYPH</name>
<feature type="domain" description="Tip attachment protein J" evidence="2">
    <location>
        <begin position="777"/>
        <end position="920"/>
    </location>
</feature>
<dbReference type="EMBL" id="PGGM01000018">
    <property type="protein sequence ID" value="PSH57544.1"/>
    <property type="molecule type" value="Genomic_DNA"/>
</dbReference>
<evidence type="ECO:0000259" key="3">
    <source>
        <dbReference type="Pfam" id="PF23666"/>
    </source>
</evidence>
<dbReference type="Pfam" id="PF13547">
    <property type="entry name" value="GTA_TIM"/>
    <property type="match status" value="1"/>
</dbReference>
<dbReference type="InterPro" id="IPR032876">
    <property type="entry name" value="J_dom"/>
</dbReference>
<sequence length="1282" mass="140479">MATIVLQVAAVAIGNAVGASALGAAIGTAAASIGGYLIDQALFGQRTESGRMSSMRPTVAEEGASLPRIYGAARLGGTLIWATRFEETKTKRRGSKGGPKSTEYSYFANFAIAVAEGEISHVRRIWADGKEFDQTRATIRVHKGNNLQFPDPLIEAKQGRGNAPGYRGTAYVVFERLALDDYGNRLPQFQFEVVRAIGSVVRDLRAVALIPGATEFGMSPKLVTDEPSKGTTRALNRNCLRGATDWQASLDELQSLCPSLKHVAIVVPWFGTDLRAGQCTIRPGVMDRKGYGESDAWRAGGIGRSEAHLISRDAGGAVYGGTPSDESVIAAIRDAKARNLSVTLYPFVMLDVPANNELPDPYGASRQATFPWRGRITCHPAPYQNGSVNGTAAAAGQIEAFIGSATSGSFRVVKGQVSFRGAESDWGYRRMVLHMAQLAIQGGGVDTFLLGSELCGLTIVREQNDGFPFVNALCTLASDLRNVLGAECKLTYGADWTEYFGHHPQDGSGDVYFHLDPLWAHPAITAVGIDNYMPLSDWRDEDYGAPNPDGFSAPYDLPALRGQIASGEGFDWYYASSRDRSSRVRTPISDQYGKPWVYRYKDTTGWWQNWHYNRKGGVESTVPTAWQPRMKPFWLTEIGCPAADKGPNQPNVFPDMKSSEGAFPYFSDQGRCDLAQNRFLRAHFGHWDAGHAGSMLDTDRLYVWAWDTRPFPEFPLNRTLWADGPNWTSGHWLNGRLSGVALDELLGAILADFGVTNADTSQVDGFVGGYVIEDPISVRSVLEPILALFGVEAFENGDRLIFRSSARLTGQAALMAEFVEPEEHGPVTWRIQEMMDQPARVEIAYRDPMLDYQAAMAFAEHLDGRGTENIAIPGTIDSGQAKSLAEEWLQARRASRRTVAFELPWKQVSLRTGDRVRILGSNSAPDFVISSIEDGATRRIEASALPQHVRYPDRAGLPVSLPAPSVIRGRPYFHLIDLPMWPGVEKPVDQFRVAAFAQPWSGVSVFASPETSGFESRATLGSRAVMGELVNELGAGLSGRLAKNQVLEVDLYHGELTSVTLPQMLNGANSAMLATPEGGWELLQFLNAEEMQADRWRLTGLLRGQCGTEREAMRPRPEGMAFVLLDEGVKPAGLKTQEAGLDVYWRIGASGEDFSDQFFHTVSMAGGLRALQPLEPVHVRSRTDSNGAINISWTRRGRIDADSWLAAEIPMGEEREAYRIEIRKDGRLIRSADVENTSWIYTKAQRLSDFDSLDAEIDFSVAMISAVVGPGRHARKIISQSI</sequence>
<dbReference type="Pfam" id="PF13550">
    <property type="entry name" value="Phage-tail_3"/>
    <property type="match status" value="1"/>
</dbReference>
<dbReference type="Gene3D" id="3.20.20.80">
    <property type="entry name" value="Glycosidases"/>
    <property type="match status" value="1"/>
</dbReference>
<evidence type="ECO:0000313" key="4">
    <source>
        <dbReference type="EMBL" id="PSH57544.1"/>
    </source>
</evidence>
<reference evidence="5" key="1">
    <citation type="submission" date="2017-11" db="EMBL/GenBank/DDBJ databases">
        <authorList>
            <person name="Kuznetsova I."/>
            <person name="Sazanova A."/>
            <person name="Chirak E."/>
            <person name="Safronova V."/>
            <person name="Willems A."/>
        </authorList>
    </citation>
    <scope>NUCLEOTIDE SEQUENCE [LARGE SCALE GENOMIC DNA]</scope>
    <source>
        <strain evidence="5">CCBAU 03422</strain>
    </source>
</reference>
<evidence type="ECO:0000313" key="5">
    <source>
        <dbReference type="Proteomes" id="UP000241764"/>
    </source>
</evidence>
<organism evidence="4 5">
    <name type="scientific">Phyllobacterium sophorae</name>
    <dbReference type="NCBI Taxonomy" id="1520277"/>
    <lineage>
        <taxon>Bacteria</taxon>
        <taxon>Pseudomonadati</taxon>
        <taxon>Pseudomonadota</taxon>
        <taxon>Alphaproteobacteria</taxon>
        <taxon>Hyphomicrobiales</taxon>
        <taxon>Phyllobacteriaceae</taxon>
        <taxon>Phyllobacterium</taxon>
    </lineage>
</organism>
<feature type="domain" description="GTA TIM-barrel-like" evidence="1">
    <location>
        <begin position="426"/>
        <end position="715"/>
    </location>
</feature>
<dbReference type="InterPro" id="IPR056490">
    <property type="entry name" value="Rcc01698_C"/>
</dbReference>
<comment type="caution">
    <text evidence="4">The sequence shown here is derived from an EMBL/GenBank/DDBJ whole genome shotgun (WGS) entry which is preliminary data.</text>
</comment>
<evidence type="ECO:0000259" key="1">
    <source>
        <dbReference type="Pfam" id="PF13547"/>
    </source>
</evidence>
<accession>A0A2P7ATK0</accession>
<gene>
    <name evidence="4" type="ORF">CU103_27530</name>
</gene>
<proteinExistence type="predicted"/>
<dbReference type="RefSeq" id="WP_106667224.1">
    <property type="nucleotide sequence ID" value="NZ_PGGM01000018.1"/>
</dbReference>
<dbReference type="Proteomes" id="UP000241764">
    <property type="component" value="Unassembled WGS sequence"/>
</dbReference>
<feature type="domain" description="Rcc01698-like C-terminal" evidence="3">
    <location>
        <begin position="1024"/>
        <end position="1123"/>
    </location>
</feature>
<dbReference type="InterPro" id="IPR025195">
    <property type="entry name" value="GTA_TIM_dom"/>
</dbReference>